<dbReference type="Pfam" id="PF01636">
    <property type="entry name" value="APH"/>
    <property type="match status" value="1"/>
</dbReference>
<keyword evidence="2" id="KW-0418">Kinase</keyword>
<dbReference type="InterPro" id="IPR011009">
    <property type="entry name" value="Kinase-like_dom_sf"/>
</dbReference>
<dbReference type="InterPro" id="IPR002575">
    <property type="entry name" value="Aminoglycoside_PTrfase"/>
</dbReference>
<protein>
    <submittedName>
        <fullName evidence="2">Ser/Thr protein kinase RdoA involved in Cpx stress response, MazF antagonist</fullName>
    </submittedName>
</protein>
<dbReference type="PANTHER" id="PTHR21064:SF5">
    <property type="entry name" value="SLR1880 PROTEIN"/>
    <property type="match status" value="1"/>
</dbReference>
<feature type="domain" description="Aminoglycoside phosphotransferase" evidence="1">
    <location>
        <begin position="46"/>
        <end position="280"/>
    </location>
</feature>
<comment type="caution">
    <text evidence="2">The sequence shown here is derived from an EMBL/GenBank/DDBJ whole genome shotgun (WGS) entry which is preliminary data.</text>
</comment>
<gene>
    <name evidence="2" type="ORF">SAMN04487854_1314</name>
</gene>
<name>A0ABY1GQT9_9GAMM</name>
<reference evidence="2 3" key="1">
    <citation type="submission" date="2016-10" db="EMBL/GenBank/DDBJ databases">
        <authorList>
            <person name="Varghese N."/>
            <person name="Submissions S."/>
        </authorList>
    </citation>
    <scope>NUCLEOTIDE SEQUENCE [LARGE SCALE GENOMIC DNA]</scope>
    <source>
        <strain evidence="2 3">CGMCC 1.8499</strain>
    </source>
</reference>
<dbReference type="Gene3D" id="3.90.1200.10">
    <property type="match status" value="1"/>
</dbReference>
<evidence type="ECO:0000259" key="1">
    <source>
        <dbReference type="Pfam" id="PF01636"/>
    </source>
</evidence>
<evidence type="ECO:0000313" key="3">
    <source>
        <dbReference type="Proteomes" id="UP000183805"/>
    </source>
</evidence>
<dbReference type="Proteomes" id="UP000183805">
    <property type="component" value="Unassembled WGS sequence"/>
</dbReference>
<organism evidence="2 3">
    <name type="scientific">Pseudoalteromonas lipolytica</name>
    <dbReference type="NCBI Taxonomy" id="570156"/>
    <lineage>
        <taxon>Bacteria</taxon>
        <taxon>Pseudomonadati</taxon>
        <taxon>Pseudomonadota</taxon>
        <taxon>Gammaproteobacteria</taxon>
        <taxon>Alteromonadales</taxon>
        <taxon>Pseudoalteromonadaceae</taxon>
        <taxon>Pseudoalteromonas</taxon>
    </lineage>
</organism>
<dbReference type="InterPro" id="IPR050249">
    <property type="entry name" value="Pseudomonas-type_ThrB"/>
</dbReference>
<keyword evidence="2" id="KW-0808">Transferase</keyword>
<sequence length="382" mass="43534">MNYITDELTTSTPVQMQIKSEFPMKSNPVAAHLSECFGLNKVDVSLKPIGNGHINTTMLLKTDEHALVVQKLNTDVFPHPEQLVENARLIEQHLTEKHQKGEYDLDIIRHVPTIKNDFLVEYDHGVWRALEFIGGSYSEDVVATISQAQTAANAFGQFALALQDFEADQLHHVIPNFHNLAMRFDAFKKVVEHDPASRVALCQSDIDFCLNQHALVDELKELEGKIPLRPCHNDTKINNMLFCKQSDDAKAVIDLDTCMPGYWLFDFGDMVRTFCSPEQEDSTNLNNVRVREEIFAAIVKGYVEPLKEVITDAEKESFWLGTKVMTFMIGLRFLTDFIDGDNYFATKHAHHNLERARNQFALYRDILAKEHTLKAILEINKG</sequence>
<evidence type="ECO:0000313" key="2">
    <source>
        <dbReference type="EMBL" id="SFU02515.1"/>
    </source>
</evidence>
<proteinExistence type="predicted"/>
<dbReference type="GO" id="GO:0016301">
    <property type="term" value="F:kinase activity"/>
    <property type="evidence" value="ECO:0007669"/>
    <property type="project" value="UniProtKB-KW"/>
</dbReference>
<keyword evidence="3" id="KW-1185">Reference proteome</keyword>
<dbReference type="PANTHER" id="PTHR21064">
    <property type="entry name" value="AMINOGLYCOSIDE PHOSPHOTRANSFERASE DOMAIN-CONTAINING PROTEIN-RELATED"/>
    <property type="match status" value="1"/>
</dbReference>
<accession>A0ABY1GQT9</accession>
<dbReference type="SUPFAM" id="SSF56112">
    <property type="entry name" value="Protein kinase-like (PK-like)"/>
    <property type="match status" value="1"/>
</dbReference>
<dbReference type="EMBL" id="FPAZ01000031">
    <property type="protein sequence ID" value="SFU02515.1"/>
    <property type="molecule type" value="Genomic_DNA"/>
</dbReference>